<proteinExistence type="predicted"/>
<organism evidence="2">
    <name type="scientific">uncultured Nocardioidaceae bacterium</name>
    <dbReference type="NCBI Taxonomy" id="253824"/>
    <lineage>
        <taxon>Bacteria</taxon>
        <taxon>Bacillati</taxon>
        <taxon>Actinomycetota</taxon>
        <taxon>Actinomycetes</taxon>
        <taxon>Propionibacteriales</taxon>
        <taxon>Nocardioidaceae</taxon>
        <taxon>environmental samples</taxon>
    </lineage>
</organism>
<dbReference type="EMBL" id="CADCUG010000101">
    <property type="protein sequence ID" value="CAA9341758.1"/>
    <property type="molecule type" value="Genomic_DNA"/>
</dbReference>
<feature type="non-terminal residue" evidence="2">
    <location>
        <position position="110"/>
    </location>
</feature>
<gene>
    <name evidence="2" type="ORF">AVDCRST_MAG29-1619</name>
</gene>
<protein>
    <submittedName>
        <fullName evidence="2">Arsenical resistance operon repressor</fullName>
    </submittedName>
</protein>
<evidence type="ECO:0000313" key="2">
    <source>
        <dbReference type="EMBL" id="CAA9341758.1"/>
    </source>
</evidence>
<accession>A0A6J4LUL5</accession>
<feature type="compositionally biased region" description="Basic and acidic residues" evidence="1">
    <location>
        <begin position="1"/>
        <end position="11"/>
    </location>
</feature>
<reference evidence="2" key="1">
    <citation type="submission" date="2020-02" db="EMBL/GenBank/DDBJ databases">
        <authorList>
            <person name="Meier V. D."/>
        </authorList>
    </citation>
    <scope>NUCLEOTIDE SEQUENCE</scope>
    <source>
        <strain evidence="2">AVDCRST_MAG29</strain>
    </source>
</reference>
<feature type="non-terminal residue" evidence="2">
    <location>
        <position position="1"/>
    </location>
</feature>
<feature type="region of interest" description="Disordered" evidence="1">
    <location>
        <begin position="1"/>
        <end position="82"/>
    </location>
</feature>
<sequence>ELPDPAGERATDTGGCHGSGPEPQGPGRSGPSAAAVLGGRARGRRGLRVRPHRTGRPEPADDLPPPQGPRGRRPPHPRQAGRVGLLLPGARCLGCARRSATHASRRIGNL</sequence>
<name>A0A6J4LUL5_9ACTN</name>
<evidence type="ECO:0000256" key="1">
    <source>
        <dbReference type="SAM" id="MobiDB-lite"/>
    </source>
</evidence>
<feature type="compositionally biased region" description="Basic residues" evidence="1">
    <location>
        <begin position="41"/>
        <end position="54"/>
    </location>
</feature>
<dbReference type="AlphaFoldDB" id="A0A6J4LUL5"/>